<evidence type="ECO:0000259" key="3">
    <source>
        <dbReference type="SMART" id="SM00862"/>
    </source>
</evidence>
<keyword evidence="2" id="KW-1133">Transmembrane helix</keyword>
<keyword evidence="2" id="KW-0812">Transmembrane</keyword>
<dbReference type="Pfam" id="PF00486">
    <property type="entry name" value="Trans_reg_C"/>
    <property type="match status" value="1"/>
</dbReference>
<dbReference type="CDD" id="cd00383">
    <property type="entry name" value="trans_reg_C"/>
    <property type="match status" value="1"/>
</dbReference>
<protein>
    <submittedName>
        <fullName evidence="4">Winged helix-turn-helix domain-containing protein</fullName>
    </submittedName>
</protein>
<keyword evidence="5" id="KW-1185">Reference proteome</keyword>
<dbReference type="EMBL" id="CP136600">
    <property type="protein sequence ID" value="WOH38624.1"/>
    <property type="molecule type" value="Genomic_DNA"/>
</dbReference>
<evidence type="ECO:0000313" key="4">
    <source>
        <dbReference type="EMBL" id="WOH38624.1"/>
    </source>
</evidence>
<dbReference type="InterPro" id="IPR001867">
    <property type="entry name" value="OmpR/PhoB-type_DNA-bd"/>
</dbReference>
<dbReference type="SMART" id="SM00862">
    <property type="entry name" value="Trans_reg_C"/>
    <property type="match status" value="1"/>
</dbReference>
<dbReference type="RefSeq" id="WP_348397393.1">
    <property type="nucleotide sequence ID" value="NZ_CP136600.1"/>
</dbReference>
<evidence type="ECO:0000256" key="2">
    <source>
        <dbReference type="SAM" id="Phobius"/>
    </source>
</evidence>
<gene>
    <name evidence="4" type="ORF">RI844_05235</name>
</gene>
<dbReference type="Gene3D" id="2.120.10.30">
    <property type="entry name" value="TolB, C-terminal domain"/>
    <property type="match status" value="2"/>
</dbReference>
<sequence length="703" mass="80075">MIELAFSQYQIDRFTINCHELTVATADKSIKLPIKVFELLKLFILNADSSVQRNQAIEIIWDGNEGVGKRGYTNAMWQLRKAFGDLGAENEEIFKTLHKVGYFLVIKPEPIATEAEIEEAMQQANVTLKSWQKGWLIATVASLLLIVIASLSYLLYTQEDNYQFTEHIALQVTELQGIEEQPAISYNERYLIFRWQEDESESQLYIQDLFDNHKPIRALTSGQAKKSSPAWSNTGETVAFLLLTNKGECQVRIKHIFTEKVKILDTGCLYEHQQNGLSWSDDGKFLIYPKLIDGEAQLFSLQLVSNKSKKQAKPVSFPKIGEQDVMGIYSQDNSQLVFVRIKNNKTSLVKSELNKKDKILISDLEGILGLDWHYSTNSIYMTIFNNGNYSTQRYGLKDQTLEEIEYIDSSSGLSISQANNKVYFSLHLDHEFIVQKSLLQDNREVSRVKSIYRNYFGRYVPNTGAVLFVSDRSGEIDLWIKSVKGKKNLTNGIGKVLNSAASPKSDKFVVSLKADETNQYQLYLGDLPKGKLTLLNTGELEPKNPTWNRTGDAIYFSSKTKAGSGIFTMNIFNSTISQVTFENDIYAIEGDNNMLYITKEGEDGIWQFNPETQNSIQIIKGLQQGDFGNFFWENNSIYFIYRDDESDILLNYLGEDTFKITTKFPSGTIHKGFGISTADHQTFLLTRNRVYDANIYSTEILKQ</sequence>
<dbReference type="Gene3D" id="1.10.10.10">
    <property type="entry name" value="Winged helix-like DNA-binding domain superfamily/Winged helix DNA-binding domain"/>
    <property type="match status" value="1"/>
</dbReference>
<dbReference type="SUPFAM" id="SSF82171">
    <property type="entry name" value="DPP6 N-terminal domain-like"/>
    <property type="match status" value="1"/>
</dbReference>
<evidence type="ECO:0000313" key="5">
    <source>
        <dbReference type="Proteomes" id="UP001301442"/>
    </source>
</evidence>
<dbReference type="PANTHER" id="PTHR36842">
    <property type="entry name" value="PROTEIN TOLB HOMOLOG"/>
    <property type="match status" value="1"/>
</dbReference>
<name>A0ABZ0GRQ7_9GAMM</name>
<keyword evidence="2" id="KW-0472">Membrane</keyword>
<dbReference type="SUPFAM" id="SSF46894">
    <property type="entry name" value="C-terminal effector domain of the bipartite response regulators"/>
    <property type="match status" value="1"/>
</dbReference>
<dbReference type="InterPro" id="IPR011042">
    <property type="entry name" value="6-blade_b-propeller_TolB-like"/>
</dbReference>
<keyword evidence="1" id="KW-0238">DNA-binding</keyword>
<dbReference type="InterPro" id="IPR016032">
    <property type="entry name" value="Sig_transdc_resp-reg_C-effctor"/>
</dbReference>
<dbReference type="Proteomes" id="UP001301442">
    <property type="component" value="Chromosome"/>
</dbReference>
<dbReference type="InterPro" id="IPR036388">
    <property type="entry name" value="WH-like_DNA-bd_sf"/>
</dbReference>
<evidence type="ECO:0000256" key="1">
    <source>
        <dbReference type="ARBA" id="ARBA00023125"/>
    </source>
</evidence>
<accession>A0ABZ0GRQ7</accession>
<feature type="domain" description="OmpR/PhoB-type" evidence="3">
    <location>
        <begin position="27"/>
        <end position="104"/>
    </location>
</feature>
<reference evidence="4 5" key="1">
    <citation type="submission" date="2023-09" db="EMBL/GenBank/DDBJ databases">
        <authorList>
            <person name="Qi X."/>
        </authorList>
    </citation>
    <scope>NUCLEOTIDE SEQUENCE [LARGE SCALE GENOMIC DNA]</scope>
    <source>
        <strain evidence="4 5">S1-1</strain>
    </source>
</reference>
<organism evidence="4 5">
    <name type="scientific">Thalassotalea fonticola</name>
    <dbReference type="NCBI Taxonomy" id="3065649"/>
    <lineage>
        <taxon>Bacteria</taxon>
        <taxon>Pseudomonadati</taxon>
        <taxon>Pseudomonadota</taxon>
        <taxon>Gammaproteobacteria</taxon>
        <taxon>Alteromonadales</taxon>
        <taxon>Colwelliaceae</taxon>
        <taxon>Thalassotalea</taxon>
    </lineage>
</organism>
<feature type="transmembrane region" description="Helical" evidence="2">
    <location>
        <begin position="135"/>
        <end position="156"/>
    </location>
</feature>
<proteinExistence type="predicted"/>